<evidence type="ECO:0000313" key="2">
    <source>
        <dbReference type="Proteomes" id="UP000471082"/>
    </source>
</evidence>
<accession>A0A6L9VDU5</accession>
<dbReference type="InterPro" id="IPR027417">
    <property type="entry name" value="P-loop_NTPase"/>
</dbReference>
<proteinExistence type="predicted"/>
<dbReference type="Gene3D" id="3.40.50.300">
    <property type="entry name" value="P-loop containing nucleotide triphosphate hydrolases"/>
    <property type="match status" value="1"/>
</dbReference>
<dbReference type="AlphaFoldDB" id="A0A6L9VDU5"/>
<dbReference type="RefSeq" id="WP_127172347.1">
    <property type="nucleotide sequence ID" value="NZ_JAQRDW010000003.1"/>
</dbReference>
<reference evidence="1 2" key="1">
    <citation type="submission" date="2019-11" db="EMBL/GenBank/DDBJ databases">
        <title>Genome-resolved metagenomics to study the prevalence of co-infection and intraspecific heterogeneity among plant pathogen metapopulations.</title>
        <authorList>
            <person name="Newberry E."/>
            <person name="Bhandari R."/>
            <person name="Kemble J."/>
            <person name="Sikora E."/>
            <person name="Potnis N."/>
        </authorList>
    </citation>
    <scope>NUCLEOTIDE SEQUENCE [LARGE SCALE GENOMIC DNA]</scope>
    <source>
        <strain evidence="1">Xp_Tom_Tuscaloosa_18b</strain>
    </source>
</reference>
<protein>
    <submittedName>
        <fullName evidence="1">AAA family ATPase</fullName>
    </submittedName>
</protein>
<comment type="caution">
    <text evidence="1">The sequence shown here is derived from an EMBL/GenBank/DDBJ whole genome shotgun (WGS) entry which is preliminary data.</text>
</comment>
<name>A0A6L9VDU5_XANPE</name>
<dbReference type="SUPFAM" id="SSF52540">
    <property type="entry name" value="P-loop containing nucleoside triphosphate hydrolases"/>
    <property type="match status" value="1"/>
</dbReference>
<dbReference type="Pfam" id="PF13481">
    <property type="entry name" value="AAA_25"/>
    <property type="match status" value="1"/>
</dbReference>
<gene>
    <name evidence="1" type="ORF">G3W61_11890</name>
</gene>
<dbReference type="EMBL" id="JAAGYU010000047">
    <property type="protein sequence ID" value="NEL76947.1"/>
    <property type="molecule type" value="Genomic_DNA"/>
</dbReference>
<dbReference type="Proteomes" id="UP000471082">
    <property type="component" value="Unassembled WGS sequence"/>
</dbReference>
<sequence>MNKSTLLGNQVAATLPVNFSRGSGIYDIQPVNKTAASWGEFCAEILGDVSPAKGHAWIAAQFNGTRCSENVAPRNWIGLDIDGTTPEDFAQIVAKLQSCNALIYTTASHKDESPRARIIIELTQSASRESVRLTSERIRLQLSTSAKWDAACDRSEQPLFLPVMGFKHWQFSGQAVAPISVALPVPKPYPTPAVVPHAAAIAVAEMELARTLERVASVPEGSRNHHINGAAHAMGRFVGAGRLDQQSTIKALHAATVSAGWADLQKTLNTIRSAIRKGAKDPAVLVIDNLPVPVATPLPLPKPDTGIYSAADLMTREFKPVQWALQDILPEGVTILSGPPKCGKSWLVYQACVAVATGTPLWAGRAPEIAGDALYIALEDNPRRMQRRLQKVIENIPSPNLARLHCVHDWPRSHEGVAKIAAWIRTNPETRLVVIDTLAAFRDSDPGRKSAYAFDYEVGESLKPLTREFNVSIVLVSHTRKQAATDYMQMVSGTQGLTGSVDNVIALERGKRGDFSGVLRVDGRDVEEPVDLALSLEDGRWTYVGKVDEIERSRERNDVIEAMVTLGVPSSAREIFDAMEPGAKYATVKMRLSRMLKAGEISKSPIGYFLERPTIPPPTSKFQPPTSKF</sequence>
<evidence type="ECO:0000313" key="1">
    <source>
        <dbReference type="EMBL" id="NEL76947.1"/>
    </source>
</evidence>
<organism evidence="1 2">
    <name type="scientific">Xanthomonas perforans</name>
    <dbReference type="NCBI Taxonomy" id="442694"/>
    <lineage>
        <taxon>Bacteria</taxon>
        <taxon>Pseudomonadati</taxon>
        <taxon>Pseudomonadota</taxon>
        <taxon>Gammaproteobacteria</taxon>
        <taxon>Lysobacterales</taxon>
        <taxon>Lysobacteraceae</taxon>
        <taxon>Xanthomonas</taxon>
    </lineage>
</organism>